<dbReference type="PANTHER" id="PTHR45705:SF8">
    <property type="entry name" value="STROMAL MEMBRANE-ASSOCIATED PROTEIN 1"/>
    <property type="match status" value="1"/>
</dbReference>
<keyword evidence="2" id="KW-0479">Metal-binding</keyword>
<evidence type="ECO:0000313" key="10">
    <source>
        <dbReference type="Proteomes" id="UP000261560"/>
    </source>
</evidence>
<dbReference type="GO" id="GO:0005096">
    <property type="term" value="F:GTPase activator activity"/>
    <property type="evidence" value="ECO:0007669"/>
    <property type="project" value="UniProtKB-KW"/>
</dbReference>
<feature type="compositionally biased region" description="Polar residues" evidence="6">
    <location>
        <begin position="190"/>
        <end position="203"/>
    </location>
</feature>
<dbReference type="GO" id="GO:0008270">
    <property type="term" value="F:zinc ion binding"/>
    <property type="evidence" value="ECO:0007669"/>
    <property type="project" value="UniProtKB-KW"/>
</dbReference>
<evidence type="ECO:0000256" key="4">
    <source>
        <dbReference type="ARBA" id="ARBA00022833"/>
    </source>
</evidence>
<dbReference type="InterPro" id="IPR001164">
    <property type="entry name" value="ArfGAP_dom"/>
</dbReference>
<reference evidence="9" key="2">
    <citation type="submission" date="2025-09" db="UniProtKB">
        <authorList>
            <consortium name="Ensembl"/>
        </authorList>
    </citation>
    <scope>IDENTIFICATION</scope>
</reference>
<keyword evidence="7" id="KW-0812">Transmembrane</keyword>
<dbReference type="Gene3D" id="1.10.220.150">
    <property type="entry name" value="Arf GTPase activating protein"/>
    <property type="match status" value="1"/>
</dbReference>
<evidence type="ECO:0000256" key="2">
    <source>
        <dbReference type="ARBA" id="ARBA00022723"/>
    </source>
</evidence>
<feature type="compositionally biased region" description="Polar residues" evidence="6">
    <location>
        <begin position="285"/>
        <end position="294"/>
    </location>
</feature>
<dbReference type="SUPFAM" id="SSF57863">
    <property type="entry name" value="ArfGap/RecO-like zinc finger"/>
    <property type="match status" value="1"/>
</dbReference>
<evidence type="ECO:0000256" key="7">
    <source>
        <dbReference type="SAM" id="Phobius"/>
    </source>
</evidence>
<evidence type="ECO:0000313" key="9">
    <source>
        <dbReference type="Ensembl" id="ENSOMEP00000010238.1"/>
    </source>
</evidence>
<reference evidence="9" key="1">
    <citation type="submission" date="2025-08" db="UniProtKB">
        <authorList>
            <consortium name="Ensembl"/>
        </authorList>
    </citation>
    <scope>IDENTIFICATION</scope>
</reference>
<feature type="region of interest" description="Disordered" evidence="6">
    <location>
        <begin position="365"/>
        <end position="384"/>
    </location>
</feature>
<feature type="compositionally biased region" description="Low complexity" evidence="6">
    <location>
        <begin position="247"/>
        <end position="265"/>
    </location>
</feature>
<feature type="compositionally biased region" description="Basic and acidic residues" evidence="6">
    <location>
        <begin position="267"/>
        <end position="277"/>
    </location>
</feature>
<sequence length="449" mass="48716">MTTRSEREKAQKLNEQHQAILSKMLREEDNKYCADCEAKGPRWASWNLGVFICIRCAGIHRNLGVHISRVKSVNLDQWTSEQIQSIQDMGNTKARRLYEANLPDSFRRPQTDQAVEFFIRDKYEKKKYYSKNGLDRSSPKDKKEKEPDRGGKVSSHSKSEESRPAPKVSPVKPAEPPVNLLGLDAPAAASPNNGNTSTSQNSDLDIFGPMVSNPLPSSSSAAQFSQVSSSNSASTPTQAAAGGGASSGSAQGDLDLFSESSGSSSTKAEDASKKTLSKDSILSLYGTSSMSTQAPPGEPADVGPECERSGGADGLCSAPLSHGRVGRLWIGPNPEHTAVEVSPGVGLGQGVGLGVGSQRRLQKLQTVQPRPPPPTPGPSSSQTSLQNMSVFSSLSLFLSIVRVNWEFYRISAWQFLPVVWVFGFMTFIFLFWKKLQEKKIKTAPTSTYR</sequence>
<dbReference type="SMART" id="SM00105">
    <property type="entry name" value="ArfGap"/>
    <property type="match status" value="1"/>
</dbReference>
<keyword evidence="3 5" id="KW-0863">Zinc-finger</keyword>
<keyword evidence="7" id="KW-1133">Transmembrane helix</keyword>
<dbReference type="InterPro" id="IPR037278">
    <property type="entry name" value="ARFGAP/RecO"/>
</dbReference>
<feature type="compositionally biased region" description="Basic and acidic residues" evidence="6">
    <location>
        <begin position="130"/>
        <end position="164"/>
    </location>
</feature>
<evidence type="ECO:0000256" key="3">
    <source>
        <dbReference type="ARBA" id="ARBA00022771"/>
    </source>
</evidence>
<proteinExistence type="predicted"/>
<keyword evidence="10" id="KW-1185">Reference proteome</keyword>
<dbReference type="GeneTree" id="ENSGT00940000155884"/>
<feature type="region of interest" description="Disordered" evidence="6">
    <location>
        <begin position="130"/>
        <end position="314"/>
    </location>
</feature>
<dbReference type="InterPro" id="IPR044732">
    <property type="entry name" value="ArfGAP_SMAP1-like"/>
</dbReference>
<name>A0A3B3BYW2_ORYME</name>
<dbReference type="CDD" id="cd08839">
    <property type="entry name" value="ArfGap_SMAP"/>
    <property type="match status" value="1"/>
</dbReference>
<dbReference type="InterPro" id="IPR051718">
    <property type="entry name" value="ARF_GTPase-activating"/>
</dbReference>
<dbReference type="Ensembl" id="ENSOMET00000017042.1">
    <property type="protein sequence ID" value="ENSOMEP00000010238.1"/>
    <property type="gene ID" value="ENSOMEG00000011561.1"/>
</dbReference>
<evidence type="ECO:0000256" key="6">
    <source>
        <dbReference type="SAM" id="MobiDB-lite"/>
    </source>
</evidence>
<dbReference type="GO" id="GO:2000369">
    <property type="term" value="P:regulation of clathrin-dependent endocytosis"/>
    <property type="evidence" value="ECO:0007669"/>
    <property type="project" value="TreeGrafter"/>
</dbReference>
<organism evidence="9 10">
    <name type="scientific">Oryzias melastigma</name>
    <name type="common">Marine medaka</name>
    <dbReference type="NCBI Taxonomy" id="30732"/>
    <lineage>
        <taxon>Eukaryota</taxon>
        <taxon>Metazoa</taxon>
        <taxon>Chordata</taxon>
        <taxon>Craniata</taxon>
        <taxon>Vertebrata</taxon>
        <taxon>Euteleostomi</taxon>
        <taxon>Actinopterygii</taxon>
        <taxon>Neopterygii</taxon>
        <taxon>Teleostei</taxon>
        <taxon>Neoteleostei</taxon>
        <taxon>Acanthomorphata</taxon>
        <taxon>Ovalentaria</taxon>
        <taxon>Atherinomorphae</taxon>
        <taxon>Beloniformes</taxon>
        <taxon>Adrianichthyidae</taxon>
        <taxon>Oryziinae</taxon>
        <taxon>Oryzias</taxon>
    </lineage>
</organism>
<keyword evidence="1" id="KW-0343">GTPase activation</keyword>
<dbReference type="PRINTS" id="PR00405">
    <property type="entry name" value="REVINTRACTNG"/>
</dbReference>
<evidence type="ECO:0000256" key="1">
    <source>
        <dbReference type="ARBA" id="ARBA00022468"/>
    </source>
</evidence>
<dbReference type="InterPro" id="IPR038508">
    <property type="entry name" value="ArfGAP_dom_sf"/>
</dbReference>
<dbReference type="FunFam" id="1.10.220.150:FF:000009">
    <property type="entry name" value="stromal membrane-associated protein 1 isoform X1"/>
    <property type="match status" value="1"/>
</dbReference>
<dbReference type="GO" id="GO:0005737">
    <property type="term" value="C:cytoplasm"/>
    <property type="evidence" value="ECO:0007669"/>
    <property type="project" value="TreeGrafter"/>
</dbReference>
<dbReference type="PROSITE" id="PS50115">
    <property type="entry name" value="ARFGAP"/>
    <property type="match status" value="1"/>
</dbReference>
<feature type="domain" description="Arf-GAP" evidence="8">
    <location>
        <begin position="18"/>
        <end position="136"/>
    </location>
</feature>
<dbReference type="PANTHER" id="PTHR45705">
    <property type="entry name" value="FI20236P1"/>
    <property type="match status" value="1"/>
</dbReference>
<feature type="compositionally biased region" description="Low complexity" evidence="6">
    <location>
        <begin position="217"/>
        <end position="240"/>
    </location>
</feature>
<evidence type="ECO:0000259" key="8">
    <source>
        <dbReference type="PROSITE" id="PS50115"/>
    </source>
</evidence>
<accession>A0A3B3BYW2</accession>
<protein>
    <submittedName>
        <fullName evidence="9">Small ArfGAP 1</fullName>
    </submittedName>
</protein>
<dbReference type="AlphaFoldDB" id="A0A3B3BYW2"/>
<dbReference type="Pfam" id="PF01412">
    <property type="entry name" value="ArfGap"/>
    <property type="match status" value="1"/>
</dbReference>
<keyword evidence="7" id="KW-0472">Membrane</keyword>
<dbReference type="Proteomes" id="UP000261560">
    <property type="component" value="Unplaced"/>
</dbReference>
<evidence type="ECO:0000256" key="5">
    <source>
        <dbReference type="PROSITE-ProRule" id="PRU00288"/>
    </source>
</evidence>
<feature type="transmembrane region" description="Helical" evidence="7">
    <location>
        <begin position="411"/>
        <end position="432"/>
    </location>
</feature>
<keyword evidence="4" id="KW-0862">Zinc</keyword>